<dbReference type="Gene3D" id="3.30.70.1440">
    <property type="entry name" value="Multidrug efflux transporter AcrB pore domain"/>
    <property type="match status" value="1"/>
</dbReference>
<dbReference type="InterPro" id="IPR004763">
    <property type="entry name" value="CusA-like"/>
</dbReference>
<dbReference type="EMBL" id="JRYR02000001">
    <property type="protein sequence ID" value="OHX66837.1"/>
    <property type="molecule type" value="Genomic_DNA"/>
</dbReference>
<protein>
    <submittedName>
        <fullName evidence="9">Cation transporter</fullName>
    </submittedName>
</protein>
<dbReference type="Proteomes" id="UP000179797">
    <property type="component" value="Unassembled WGS sequence"/>
</dbReference>
<organism evidence="9 10">
    <name type="scientific">Flammeovirga pacifica</name>
    <dbReference type="NCBI Taxonomy" id="915059"/>
    <lineage>
        <taxon>Bacteria</taxon>
        <taxon>Pseudomonadati</taxon>
        <taxon>Bacteroidota</taxon>
        <taxon>Cytophagia</taxon>
        <taxon>Cytophagales</taxon>
        <taxon>Flammeovirgaceae</taxon>
        <taxon>Flammeovirga</taxon>
    </lineage>
</organism>
<evidence type="ECO:0000256" key="5">
    <source>
        <dbReference type="ARBA" id="ARBA00022692"/>
    </source>
</evidence>
<proteinExistence type="inferred from homology"/>
<sequence length="1034" mass="114719">MKKFIENIISFSLRNRFFVFFMTLIMIVAGVISYKNTPIEAFPDVTNPRVRIISQWEGRSAEEMEKFVTLPIEVEVNSTPGKTEVRSISLFGLSVVTIAFDDGVDEFKARQLVANRIMNVDLPEGVDSEMEPSSGPTGEVYRYTLSSDHQSVRELKTLQDWTIERKLRAVPGVADVVSFGGEVKIYEVSADPHLMSQYGITSLELYEALEKSNVNVGGDVIEKRNQAYVVRGIGLLNNKEEIENVIIERNNNTTILVKNVAKVIETHAPKLGIVGLNNKSDIVEGIVVIRRGENPSEVIERLKDKIEELNDRVLPEGTSIDPFYDRSELIEFTTNTVTKNLAEGIFFVVIFVLLFMADWRTTFIVSIIIPLSLLFALICMRMKGMSANLLSLGAIDFGIIIDGAVVMVEGLFVVLDRKAKSLGMDRFNKLSKLGLIKETGSKLGANLFSSQLITILALVPIFAFQKVEGKMFSPLAFTFGFALLGALIMSLTLVPVLVSVLLKKNVKEKENFFTRFVQKVFYGAFSWAYARKKITLMISGAVLSVGLFMGSQLGTEFLPQLNEGAIYIRAFMPISVSLNESHDMTKKLRNEIKKIPEVRGVLSQTGRPNDGTDPTGFFNIEFHVDLYPQEEWERGFSKEQIIEELENKLSDYQGVSFNFSQPIMDNVEEAVTGVKGALALKIYGKDLYQLEELAEQATEAMGDIDGIADLNIIKLIGQPELYIDLNQVKMAQYGVATADAQSVIEMAIGGKAATQLYEEERRFDIRIRYPENYRNDTQAIGKIKVPTLDGSSVQLKEIADISTKTGPAFVYRSDGERFVAITFSVRGRDLGSTVAEAQEKVNAALSLDKGMYLSWDGEFKNMERAQQRLMEVVPIVMVLIFLVLLTTFNNIKDASLVMINVPFALVGGILGLSFFTINFGISAGVGFIALFGICVQNGVLLVSKFKSNISEGMELDDAVKSGVKSRIRPVLMTAVTDFVGLLPASMSTGIGSESQKPLAIVIVWGILTATILTLVVFPVIFSIFYRKKNQLITI</sequence>
<dbReference type="InterPro" id="IPR027463">
    <property type="entry name" value="AcrB_DN_DC_subdom"/>
</dbReference>
<accession>A0A1S1Z0S1</accession>
<dbReference type="RefSeq" id="WP_044222925.1">
    <property type="nucleotide sequence ID" value="NZ_JRYR02000001.1"/>
</dbReference>
<dbReference type="GO" id="GO:0005886">
    <property type="term" value="C:plasma membrane"/>
    <property type="evidence" value="ECO:0007669"/>
    <property type="project" value="UniProtKB-SubCell"/>
</dbReference>
<dbReference type="NCBIfam" id="TIGR00914">
    <property type="entry name" value="2A0601"/>
    <property type="match status" value="1"/>
</dbReference>
<dbReference type="SUPFAM" id="SSF82693">
    <property type="entry name" value="Multidrug efflux transporter AcrB pore domain, PN1, PN2, PC1 and PC2 subdomains"/>
    <property type="match status" value="3"/>
</dbReference>
<feature type="transmembrane region" description="Helical" evidence="8">
    <location>
        <begin position="921"/>
        <end position="943"/>
    </location>
</feature>
<dbReference type="InterPro" id="IPR001036">
    <property type="entry name" value="Acrflvin-R"/>
</dbReference>
<feature type="transmembrane region" description="Helical" evidence="8">
    <location>
        <begin position="389"/>
        <end position="415"/>
    </location>
</feature>
<feature type="transmembrane region" description="Helical" evidence="8">
    <location>
        <begin position="443"/>
        <end position="463"/>
    </location>
</feature>
<keyword evidence="4" id="KW-1003">Cell membrane</keyword>
<keyword evidence="6 8" id="KW-1133">Transmembrane helix</keyword>
<evidence type="ECO:0000256" key="6">
    <source>
        <dbReference type="ARBA" id="ARBA00022989"/>
    </source>
</evidence>
<evidence type="ECO:0000256" key="3">
    <source>
        <dbReference type="ARBA" id="ARBA00022448"/>
    </source>
</evidence>
<dbReference type="STRING" id="915059.NH26_10950"/>
<name>A0A1S1Z0S1_FLAPC</name>
<feature type="transmembrane region" description="Helical" evidence="8">
    <location>
        <begin position="475"/>
        <end position="502"/>
    </location>
</feature>
<evidence type="ECO:0000256" key="4">
    <source>
        <dbReference type="ARBA" id="ARBA00022475"/>
    </source>
</evidence>
<comment type="caution">
    <text evidence="9">The sequence shown here is derived from an EMBL/GenBank/DDBJ whole genome shotgun (WGS) entry which is preliminary data.</text>
</comment>
<dbReference type="Gene3D" id="1.20.1640.10">
    <property type="entry name" value="Multidrug efflux transporter AcrB transmembrane domain"/>
    <property type="match status" value="2"/>
</dbReference>
<feature type="transmembrane region" description="Helical" evidence="8">
    <location>
        <begin position="341"/>
        <end position="357"/>
    </location>
</feature>
<dbReference type="Gene3D" id="3.30.70.1320">
    <property type="entry name" value="Multidrug efflux transporter AcrB pore domain like"/>
    <property type="match status" value="1"/>
</dbReference>
<keyword evidence="7 8" id="KW-0472">Membrane</keyword>
<feature type="transmembrane region" description="Helical" evidence="8">
    <location>
        <begin position="895"/>
        <end position="915"/>
    </location>
</feature>
<dbReference type="AlphaFoldDB" id="A0A1S1Z0S1"/>
<evidence type="ECO:0000313" key="10">
    <source>
        <dbReference type="Proteomes" id="UP000179797"/>
    </source>
</evidence>
<dbReference type="Gene3D" id="3.30.2090.10">
    <property type="entry name" value="Multidrug efflux transporter AcrB TolC docking domain, DN and DC subdomains"/>
    <property type="match status" value="2"/>
</dbReference>
<evidence type="ECO:0000256" key="1">
    <source>
        <dbReference type="ARBA" id="ARBA00004651"/>
    </source>
</evidence>
<evidence type="ECO:0000256" key="8">
    <source>
        <dbReference type="SAM" id="Phobius"/>
    </source>
</evidence>
<dbReference type="Gene3D" id="3.30.70.1430">
    <property type="entry name" value="Multidrug efflux transporter AcrB pore domain"/>
    <property type="match status" value="2"/>
</dbReference>
<feature type="transmembrane region" description="Helical" evidence="8">
    <location>
        <begin position="970"/>
        <end position="992"/>
    </location>
</feature>
<feature type="transmembrane region" description="Helical" evidence="8">
    <location>
        <begin position="998"/>
        <end position="1025"/>
    </location>
</feature>
<keyword evidence="10" id="KW-1185">Reference proteome</keyword>
<feature type="transmembrane region" description="Helical" evidence="8">
    <location>
        <begin position="869"/>
        <end position="888"/>
    </location>
</feature>
<evidence type="ECO:0000256" key="2">
    <source>
        <dbReference type="ARBA" id="ARBA00010942"/>
    </source>
</evidence>
<comment type="subcellular location">
    <subcellularLocation>
        <location evidence="1">Cell membrane</location>
        <topology evidence="1">Multi-pass membrane protein</topology>
    </subcellularLocation>
</comment>
<evidence type="ECO:0000256" key="7">
    <source>
        <dbReference type="ARBA" id="ARBA00023136"/>
    </source>
</evidence>
<dbReference type="Pfam" id="PF00873">
    <property type="entry name" value="ACR_tran"/>
    <property type="match status" value="1"/>
</dbReference>
<dbReference type="PANTHER" id="PTHR32063">
    <property type="match status" value="1"/>
</dbReference>
<dbReference type="OrthoDB" id="636130at2"/>
<dbReference type="PRINTS" id="PR00702">
    <property type="entry name" value="ACRIFLAVINRP"/>
</dbReference>
<dbReference type="SUPFAM" id="SSF82866">
    <property type="entry name" value="Multidrug efflux transporter AcrB transmembrane domain"/>
    <property type="match status" value="2"/>
</dbReference>
<dbReference type="SUPFAM" id="SSF82714">
    <property type="entry name" value="Multidrug efflux transporter AcrB TolC docking domain, DN and DC subdomains"/>
    <property type="match status" value="2"/>
</dbReference>
<evidence type="ECO:0000313" key="9">
    <source>
        <dbReference type="EMBL" id="OHX66837.1"/>
    </source>
</evidence>
<keyword evidence="5 8" id="KW-0812">Transmembrane</keyword>
<dbReference type="GO" id="GO:0008324">
    <property type="term" value="F:monoatomic cation transmembrane transporter activity"/>
    <property type="evidence" value="ECO:0007669"/>
    <property type="project" value="InterPro"/>
</dbReference>
<feature type="transmembrane region" description="Helical" evidence="8">
    <location>
        <begin position="364"/>
        <end position="383"/>
    </location>
</feature>
<keyword evidence="3" id="KW-0813">Transport</keyword>
<dbReference type="PANTHER" id="PTHR32063:SF12">
    <property type="entry name" value="CATION EFFLUX SYSTEM PROTEIN"/>
    <property type="match status" value="1"/>
</dbReference>
<reference evidence="9 10" key="1">
    <citation type="journal article" date="2012" name="Int. J. Syst. Evol. Microbiol.">
        <title>Flammeovirga pacifica sp. nov., isolated from deep-sea sediment.</title>
        <authorList>
            <person name="Xu H."/>
            <person name="Fu Y."/>
            <person name="Yang N."/>
            <person name="Ding Z."/>
            <person name="Lai Q."/>
            <person name="Zeng R."/>
        </authorList>
    </citation>
    <scope>NUCLEOTIDE SEQUENCE [LARGE SCALE GENOMIC DNA]</scope>
    <source>
        <strain evidence="10">DSM 24597 / LMG 26175 / WPAGA1</strain>
    </source>
</reference>
<dbReference type="GO" id="GO:0042910">
    <property type="term" value="F:xenobiotic transmembrane transporter activity"/>
    <property type="evidence" value="ECO:0007669"/>
    <property type="project" value="TreeGrafter"/>
</dbReference>
<gene>
    <name evidence="9" type="ORF">NH26_10950</name>
</gene>
<comment type="similarity">
    <text evidence="2">Belongs to the resistance-nodulation-cell division (RND) (TC 2.A.6) family.</text>
</comment>
<feature type="transmembrane region" description="Helical" evidence="8">
    <location>
        <begin position="534"/>
        <end position="553"/>
    </location>
</feature>